<dbReference type="Gene3D" id="2.40.10.10">
    <property type="entry name" value="Trypsin-like serine proteases"/>
    <property type="match status" value="1"/>
</dbReference>
<dbReference type="Pfam" id="PF00089">
    <property type="entry name" value="Trypsin"/>
    <property type="match status" value="1"/>
</dbReference>
<dbReference type="InterPro" id="IPR001314">
    <property type="entry name" value="Peptidase_S1A"/>
</dbReference>
<comment type="similarity">
    <text evidence="2">Belongs to the peptidase S1 family. CLIP subfamily.</text>
</comment>
<dbReference type="InterPro" id="IPR043504">
    <property type="entry name" value="Peptidase_S1_PA_chymotrypsin"/>
</dbReference>
<dbReference type="PANTHER" id="PTHR24256">
    <property type="entry name" value="TRYPTASE-RELATED"/>
    <property type="match status" value="1"/>
</dbReference>
<evidence type="ECO:0000256" key="2">
    <source>
        <dbReference type="ARBA" id="ARBA00024195"/>
    </source>
</evidence>
<keyword evidence="3" id="KW-0732">Signal</keyword>
<dbReference type="SUPFAM" id="SSF50494">
    <property type="entry name" value="Trypsin-like serine proteases"/>
    <property type="match status" value="1"/>
</dbReference>
<organism evidence="5 6">
    <name type="scientific">Chilo suppressalis</name>
    <name type="common">Asiatic rice borer moth</name>
    <dbReference type="NCBI Taxonomy" id="168631"/>
    <lineage>
        <taxon>Eukaryota</taxon>
        <taxon>Metazoa</taxon>
        <taxon>Ecdysozoa</taxon>
        <taxon>Arthropoda</taxon>
        <taxon>Hexapoda</taxon>
        <taxon>Insecta</taxon>
        <taxon>Pterygota</taxon>
        <taxon>Neoptera</taxon>
        <taxon>Endopterygota</taxon>
        <taxon>Lepidoptera</taxon>
        <taxon>Glossata</taxon>
        <taxon>Ditrysia</taxon>
        <taxon>Pyraloidea</taxon>
        <taxon>Crambidae</taxon>
        <taxon>Crambinae</taxon>
        <taxon>Chilo</taxon>
    </lineage>
</organism>
<gene>
    <name evidence="5" type="ORF">CHILSU_LOCUS6318</name>
</gene>
<evidence type="ECO:0000256" key="1">
    <source>
        <dbReference type="ARBA" id="ARBA00023157"/>
    </source>
</evidence>
<evidence type="ECO:0000313" key="5">
    <source>
        <dbReference type="EMBL" id="CAH0403060.1"/>
    </source>
</evidence>
<feature type="chain" id="PRO_5046964929" description="Peptidase S1 domain-containing protein" evidence="3">
    <location>
        <begin position="24"/>
        <end position="275"/>
    </location>
</feature>
<dbReference type="EMBL" id="OU963915">
    <property type="protein sequence ID" value="CAH0403060.1"/>
    <property type="molecule type" value="Genomic_DNA"/>
</dbReference>
<dbReference type="InterPro" id="IPR001254">
    <property type="entry name" value="Trypsin_dom"/>
</dbReference>
<keyword evidence="6" id="KW-1185">Reference proteome</keyword>
<dbReference type="PRINTS" id="PR00722">
    <property type="entry name" value="CHYMOTRYPSIN"/>
</dbReference>
<evidence type="ECO:0000313" key="6">
    <source>
        <dbReference type="Proteomes" id="UP001153292"/>
    </source>
</evidence>
<sequence length="275" mass="29923">MQTFLRFLLVALFCSLRYGLVVTQSNCSCGFGKQGNVGNVNGFPMMAALLDLQSYKIKCGGVIIDKRYVLTAAHCLGGQTPSTLAVAVGENDVNTPFNTSAAAFHRIEQFIIHPLYSSLNYDYDIALLRLNKSLEFSHRVGPVCLPFKFKNTTMPGSNLTILGWGTQDVSGGPTFNVLRKVYGHMIEQDACRVNVPSLTNTQFCTNTPGDDACQFGFGGPLLYADKETGAFFNIGIFSSGHVCANNDQPGVNTRVPPLLDWIVVNSPDADYCPLQ</sequence>
<proteinExistence type="inferred from homology"/>
<accession>A0ABN8BA32</accession>
<evidence type="ECO:0000259" key="4">
    <source>
        <dbReference type="PROSITE" id="PS50240"/>
    </source>
</evidence>
<keyword evidence="1" id="KW-1015">Disulfide bond</keyword>
<dbReference type="InterPro" id="IPR009003">
    <property type="entry name" value="Peptidase_S1_PA"/>
</dbReference>
<dbReference type="InterPro" id="IPR051487">
    <property type="entry name" value="Ser/Thr_Proteases_Immune/Dev"/>
</dbReference>
<dbReference type="PROSITE" id="PS50240">
    <property type="entry name" value="TRYPSIN_DOM"/>
    <property type="match status" value="1"/>
</dbReference>
<dbReference type="SMART" id="SM00020">
    <property type="entry name" value="Tryp_SPc"/>
    <property type="match status" value="1"/>
</dbReference>
<feature type="domain" description="Peptidase S1" evidence="4">
    <location>
        <begin position="35"/>
        <end position="262"/>
    </location>
</feature>
<feature type="signal peptide" evidence="3">
    <location>
        <begin position="1"/>
        <end position="23"/>
    </location>
</feature>
<dbReference type="CDD" id="cd00190">
    <property type="entry name" value="Tryp_SPc"/>
    <property type="match status" value="1"/>
</dbReference>
<name>A0ABN8BA32_CHISP</name>
<dbReference type="InterPro" id="IPR018114">
    <property type="entry name" value="TRYPSIN_HIS"/>
</dbReference>
<evidence type="ECO:0000256" key="3">
    <source>
        <dbReference type="SAM" id="SignalP"/>
    </source>
</evidence>
<dbReference type="Proteomes" id="UP001153292">
    <property type="component" value="Chromosome 22"/>
</dbReference>
<reference evidence="5" key="1">
    <citation type="submission" date="2021-12" db="EMBL/GenBank/DDBJ databases">
        <authorList>
            <person name="King R."/>
        </authorList>
    </citation>
    <scope>NUCLEOTIDE SEQUENCE</scope>
</reference>
<dbReference type="PROSITE" id="PS00134">
    <property type="entry name" value="TRYPSIN_HIS"/>
    <property type="match status" value="1"/>
</dbReference>
<protein>
    <recommendedName>
        <fullName evidence="4">Peptidase S1 domain-containing protein</fullName>
    </recommendedName>
</protein>